<feature type="signal peptide" evidence="2">
    <location>
        <begin position="1"/>
        <end position="21"/>
    </location>
</feature>
<protein>
    <recommendedName>
        <fullName evidence="5">C2H2-type domain-containing protein</fullName>
    </recommendedName>
</protein>
<proteinExistence type="predicted"/>
<reference evidence="3" key="1">
    <citation type="journal article" date="2021" name="Mol. Plant Microbe Interact.">
        <title>Complete Genome Sequence of the Plant-Pathogenic Fungus Colletotrichum lupini.</title>
        <authorList>
            <person name="Baroncelli R."/>
            <person name="Pensec F."/>
            <person name="Da Lio D."/>
            <person name="Boufleur T."/>
            <person name="Vicente I."/>
            <person name="Sarrocco S."/>
            <person name="Picot A."/>
            <person name="Baraldi E."/>
            <person name="Sukno S."/>
            <person name="Thon M."/>
            <person name="Le Floch G."/>
        </authorList>
    </citation>
    <scope>NUCLEOTIDE SEQUENCE</scope>
    <source>
        <strain evidence="3">IMI 504893</strain>
    </source>
</reference>
<accession>A0A9Q8WC30</accession>
<dbReference type="Proteomes" id="UP000830671">
    <property type="component" value="Chromosome 2"/>
</dbReference>
<dbReference type="RefSeq" id="XP_049139330.1">
    <property type="nucleotide sequence ID" value="XM_049282187.1"/>
</dbReference>
<dbReference type="AlphaFoldDB" id="A0A9Q8WC30"/>
<keyword evidence="2" id="KW-0732">Signal</keyword>
<evidence type="ECO:0008006" key="5">
    <source>
        <dbReference type="Google" id="ProtNLM"/>
    </source>
</evidence>
<evidence type="ECO:0000313" key="4">
    <source>
        <dbReference type="Proteomes" id="UP000830671"/>
    </source>
</evidence>
<sequence length="371" mass="40784">MWGLAMCLASLSSFLRTLAGAESSNGFSYCPLVWLGSRHSFGVSMSTLNGENNGSRIPQKRDERRITVSFQTVSHISSIFGDDRLTRLQIQAQSSLWRQVTTTRLDPKGFGKAMTPRHETYCYLYPRAVEGLRLVALFSSCALLKAPTPLTLNTSRFFKQTCVSPPKTTAGITMTSEKALVCCGKTFTQKGNHKRHTKTVHSARVKMPCGGWLKPRADNVKRHQTQCETCKCLRSGHLASQNDSETESESFQRELHTSPAFIDPTHVESTTAEGFDPRHWDTAPPTADCSQAGRTFVSANLDSAIPVDTGTWTGLIDSIFESQVPPTLLNTTLSNAMGQHMGVGYGNVGNTSTYYCPYICDDSVNFEGENA</sequence>
<dbReference type="KEGG" id="clup:CLUP02_03162"/>
<dbReference type="GeneID" id="73337197"/>
<keyword evidence="4" id="KW-1185">Reference proteome</keyword>
<evidence type="ECO:0000256" key="2">
    <source>
        <dbReference type="SAM" id="SignalP"/>
    </source>
</evidence>
<dbReference type="Gene3D" id="3.30.160.60">
    <property type="entry name" value="Classic Zinc Finger"/>
    <property type="match status" value="1"/>
</dbReference>
<feature type="chain" id="PRO_5040370790" description="C2H2-type domain-containing protein" evidence="2">
    <location>
        <begin position="22"/>
        <end position="371"/>
    </location>
</feature>
<organism evidence="3 4">
    <name type="scientific">Colletotrichum lupini</name>
    <dbReference type="NCBI Taxonomy" id="145971"/>
    <lineage>
        <taxon>Eukaryota</taxon>
        <taxon>Fungi</taxon>
        <taxon>Dikarya</taxon>
        <taxon>Ascomycota</taxon>
        <taxon>Pezizomycotina</taxon>
        <taxon>Sordariomycetes</taxon>
        <taxon>Hypocreomycetidae</taxon>
        <taxon>Glomerellales</taxon>
        <taxon>Glomerellaceae</taxon>
        <taxon>Colletotrichum</taxon>
        <taxon>Colletotrichum acutatum species complex</taxon>
    </lineage>
</organism>
<name>A0A9Q8WC30_9PEZI</name>
<evidence type="ECO:0000313" key="3">
    <source>
        <dbReference type="EMBL" id="UQC77691.1"/>
    </source>
</evidence>
<feature type="region of interest" description="Disordered" evidence="1">
    <location>
        <begin position="265"/>
        <end position="287"/>
    </location>
</feature>
<dbReference type="EMBL" id="CP019474">
    <property type="protein sequence ID" value="UQC77691.1"/>
    <property type="molecule type" value="Genomic_DNA"/>
</dbReference>
<gene>
    <name evidence="3" type="ORF">CLUP02_03162</name>
</gene>
<evidence type="ECO:0000256" key="1">
    <source>
        <dbReference type="SAM" id="MobiDB-lite"/>
    </source>
</evidence>